<gene>
    <name evidence="14" type="ORF">EV668_4912</name>
</gene>
<sequence length="382" mass="39550">MDQHPVYLDHNGTTPVDPAVLEAMLPYLREEFGNPSSATALGRRAREAVETAREAVAALIGARAEEVTFTSGGTEASNIAIRGAAARRGERPVVVTSTIEHPATEACCALLERDGMAIRRIPPGPDGCLDPARVEAGIDGRTALVTLIHAQNEIGTLQPIAEVSRAARRAGALVHADAAQSVGKVAVEVDALGVDLLTIAGHKLYAPKGIGALYARTGTGLAPLLVGAGQERGRRPGTENVAFIAGLGAACRIAAARLAEDAARQDGLARHLLRRLREEVPGLILVGHPERRLPNTVNVLFPGVTGNALLAACPEILASTGSACHAGSDLPSAILLALGLAPDRAVGAVRLSLGRTTSGDEIDRAARSLAAAWRRLAAREAA</sequence>
<dbReference type="RefSeq" id="WP_133775146.1">
    <property type="nucleotide sequence ID" value="NZ_SNZR01000019.1"/>
</dbReference>
<evidence type="ECO:0000256" key="4">
    <source>
        <dbReference type="ARBA" id="ARBA00012239"/>
    </source>
</evidence>
<dbReference type="OrthoDB" id="9808002at2"/>
<dbReference type="PANTHER" id="PTHR11601:SF34">
    <property type="entry name" value="CYSTEINE DESULFURASE"/>
    <property type="match status" value="1"/>
</dbReference>
<dbReference type="InterPro" id="IPR016454">
    <property type="entry name" value="Cysteine_dSase"/>
</dbReference>
<feature type="domain" description="Aminotransferase class V" evidence="13">
    <location>
        <begin position="6"/>
        <end position="364"/>
    </location>
</feature>
<comment type="cofactor">
    <cofactor evidence="1 12">
        <name>pyridoxal 5'-phosphate</name>
        <dbReference type="ChEBI" id="CHEBI:597326"/>
    </cofactor>
</comment>
<evidence type="ECO:0000256" key="10">
    <source>
        <dbReference type="ARBA" id="ARBA00023014"/>
    </source>
</evidence>
<dbReference type="Gene3D" id="1.10.260.50">
    <property type="match status" value="1"/>
</dbReference>
<keyword evidence="7" id="KW-0479">Metal-binding</keyword>
<dbReference type="GO" id="GO:0051536">
    <property type="term" value="F:iron-sulfur cluster binding"/>
    <property type="evidence" value="ECO:0007669"/>
    <property type="project" value="UniProtKB-KW"/>
</dbReference>
<dbReference type="EC" id="2.8.1.7" evidence="4"/>
<evidence type="ECO:0000256" key="7">
    <source>
        <dbReference type="ARBA" id="ARBA00022723"/>
    </source>
</evidence>
<evidence type="ECO:0000313" key="15">
    <source>
        <dbReference type="Proteomes" id="UP000295122"/>
    </source>
</evidence>
<dbReference type="GO" id="GO:0031071">
    <property type="term" value="F:cysteine desulfurase activity"/>
    <property type="evidence" value="ECO:0007669"/>
    <property type="project" value="UniProtKB-EC"/>
</dbReference>
<dbReference type="SUPFAM" id="SSF53383">
    <property type="entry name" value="PLP-dependent transferases"/>
    <property type="match status" value="1"/>
</dbReference>
<proteinExistence type="inferred from homology"/>
<evidence type="ECO:0000256" key="12">
    <source>
        <dbReference type="RuleBase" id="RU004504"/>
    </source>
</evidence>
<evidence type="ECO:0000259" key="13">
    <source>
        <dbReference type="Pfam" id="PF00266"/>
    </source>
</evidence>
<comment type="catalytic activity">
    <reaction evidence="11">
        <text>(sulfur carrier)-H + L-cysteine = (sulfur carrier)-SH + L-alanine</text>
        <dbReference type="Rhea" id="RHEA:43892"/>
        <dbReference type="Rhea" id="RHEA-COMP:14737"/>
        <dbReference type="Rhea" id="RHEA-COMP:14739"/>
        <dbReference type="ChEBI" id="CHEBI:29917"/>
        <dbReference type="ChEBI" id="CHEBI:35235"/>
        <dbReference type="ChEBI" id="CHEBI:57972"/>
        <dbReference type="ChEBI" id="CHEBI:64428"/>
        <dbReference type="EC" id="2.8.1.7"/>
    </reaction>
</comment>
<dbReference type="Proteomes" id="UP000295122">
    <property type="component" value="Unassembled WGS sequence"/>
</dbReference>
<accession>A0A4R7BI01</accession>
<keyword evidence="8" id="KW-0663">Pyridoxal phosphate</keyword>
<protein>
    <recommendedName>
        <fullName evidence="5">Cysteine desulfurase</fullName>
        <ecNumber evidence="4">2.8.1.7</ecNumber>
    </recommendedName>
</protein>
<dbReference type="AlphaFoldDB" id="A0A4R7BI01"/>
<evidence type="ECO:0000256" key="11">
    <source>
        <dbReference type="ARBA" id="ARBA00050776"/>
    </source>
</evidence>
<dbReference type="InterPro" id="IPR015424">
    <property type="entry name" value="PyrdxlP-dep_Trfase"/>
</dbReference>
<dbReference type="Gene3D" id="3.90.1150.10">
    <property type="entry name" value="Aspartate Aminotransferase, domain 1"/>
    <property type="match status" value="1"/>
</dbReference>
<organism evidence="14 15">
    <name type="scientific">Enterovirga rhinocerotis</name>
    <dbReference type="NCBI Taxonomy" id="1339210"/>
    <lineage>
        <taxon>Bacteria</taxon>
        <taxon>Pseudomonadati</taxon>
        <taxon>Pseudomonadota</taxon>
        <taxon>Alphaproteobacteria</taxon>
        <taxon>Hyphomicrobiales</taxon>
        <taxon>Methylobacteriaceae</taxon>
        <taxon>Enterovirga</taxon>
    </lineage>
</organism>
<reference evidence="14 15" key="1">
    <citation type="submission" date="2019-03" db="EMBL/GenBank/DDBJ databases">
        <title>Genomic Encyclopedia of Type Strains, Phase IV (KMG-IV): sequencing the most valuable type-strain genomes for metagenomic binning, comparative biology and taxonomic classification.</title>
        <authorList>
            <person name="Goeker M."/>
        </authorList>
    </citation>
    <scope>NUCLEOTIDE SEQUENCE [LARGE SCALE GENOMIC DNA]</scope>
    <source>
        <strain evidence="14 15">DSM 25903</strain>
    </source>
</reference>
<dbReference type="InterPro" id="IPR015422">
    <property type="entry name" value="PyrdxlP-dep_Trfase_small"/>
</dbReference>
<dbReference type="EMBL" id="SNZR01000019">
    <property type="protein sequence ID" value="TDR84553.1"/>
    <property type="molecule type" value="Genomic_DNA"/>
</dbReference>
<dbReference type="Pfam" id="PF00266">
    <property type="entry name" value="Aminotran_5"/>
    <property type="match status" value="1"/>
</dbReference>
<evidence type="ECO:0000256" key="3">
    <source>
        <dbReference type="ARBA" id="ARBA00006490"/>
    </source>
</evidence>
<dbReference type="PROSITE" id="PS00595">
    <property type="entry name" value="AA_TRANSFER_CLASS_5"/>
    <property type="match status" value="1"/>
</dbReference>
<comment type="caution">
    <text evidence="14">The sequence shown here is derived from an EMBL/GenBank/DDBJ whole genome shotgun (WGS) entry which is preliminary data.</text>
</comment>
<keyword evidence="6" id="KW-0808">Transferase</keyword>
<name>A0A4R7BI01_9HYPH</name>
<keyword evidence="15" id="KW-1185">Reference proteome</keyword>
<keyword evidence="10" id="KW-0411">Iron-sulfur</keyword>
<keyword evidence="9" id="KW-0408">Iron</keyword>
<dbReference type="InterPro" id="IPR020578">
    <property type="entry name" value="Aminotrans_V_PyrdxlP_BS"/>
</dbReference>
<dbReference type="InterPro" id="IPR015421">
    <property type="entry name" value="PyrdxlP-dep_Trfase_major"/>
</dbReference>
<evidence type="ECO:0000256" key="9">
    <source>
        <dbReference type="ARBA" id="ARBA00023004"/>
    </source>
</evidence>
<dbReference type="GO" id="GO:0046872">
    <property type="term" value="F:metal ion binding"/>
    <property type="evidence" value="ECO:0007669"/>
    <property type="project" value="UniProtKB-KW"/>
</dbReference>
<dbReference type="InterPro" id="IPR000192">
    <property type="entry name" value="Aminotrans_V_dom"/>
</dbReference>
<evidence type="ECO:0000313" key="14">
    <source>
        <dbReference type="EMBL" id="TDR84553.1"/>
    </source>
</evidence>
<evidence type="ECO:0000256" key="8">
    <source>
        <dbReference type="ARBA" id="ARBA00022898"/>
    </source>
</evidence>
<evidence type="ECO:0000256" key="5">
    <source>
        <dbReference type="ARBA" id="ARBA00013558"/>
    </source>
</evidence>
<evidence type="ECO:0000256" key="6">
    <source>
        <dbReference type="ARBA" id="ARBA00022679"/>
    </source>
</evidence>
<evidence type="ECO:0000256" key="2">
    <source>
        <dbReference type="ARBA" id="ARBA00003120"/>
    </source>
</evidence>
<comment type="similarity">
    <text evidence="3">Belongs to the class-V pyridoxal-phosphate-dependent aminotransferase family. NifS/IscS subfamily.</text>
</comment>
<dbReference type="PANTHER" id="PTHR11601">
    <property type="entry name" value="CYSTEINE DESULFURYLASE FAMILY MEMBER"/>
    <property type="match status" value="1"/>
</dbReference>
<dbReference type="PIRSF" id="PIRSF005572">
    <property type="entry name" value="NifS"/>
    <property type="match status" value="1"/>
</dbReference>
<comment type="function">
    <text evidence="2">Catalyzes the removal of elemental sulfur atoms from cysteine to produce alanine. Seems to participate in the biosynthesis of the nitrogenase metalloclusters by providing the inorganic sulfur required for the Fe-S core formation.</text>
</comment>
<evidence type="ECO:0000256" key="1">
    <source>
        <dbReference type="ARBA" id="ARBA00001933"/>
    </source>
</evidence>
<dbReference type="Gene3D" id="3.40.640.10">
    <property type="entry name" value="Type I PLP-dependent aspartate aminotransferase-like (Major domain)"/>
    <property type="match status" value="1"/>
</dbReference>